<dbReference type="AlphaFoldDB" id="A0A8B8M4J3"/>
<dbReference type="CDD" id="cd03784">
    <property type="entry name" value="GT1_Gtf-like"/>
    <property type="match status" value="1"/>
</dbReference>
<reference evidence="6" key="1">
    <citation type="journal article" date="2019" name="Toxins">
        <title>Detection of Abrin-Like and Prepropulchellin-Like Toxin Genes and Transcripts Using Whole Genome Sequencing and Full-Length Transcript Sequencing of Abrus precatorius.</title>
        <authorList>
            <person name="Hovde B.T."/>
            <person name="Daligault H.E."/>
            <person name="Hanschen E.R."/>
            <person name="Kunde Y.A."/>
            <person name="Johnson M.B."/>
            <person name="Starkenburg S.R."/>
            <person name="Johnson S.L."/>
        </authorList>
    </citation>
    <scope>NUCLEOTIDE SEQUENCE [LARGE SCALE GENOMIC DNA]</scope>
</reference>
<dbReference type="OrthoDB" id="5835829at2759"/>
<dbReference type="Proteomes" id="UP000694853">
    <property type="component" value="Unplaced"/>
</dbReference>
<dbReference type="GO" id="GO:0010294">
    <property type="term" value="F:abscisic acid glucosyltransferase activity"/>
    <property type="evidence" value="ECO:0007669"/>
    <property type="project" value="TreeGrafter"/>
</dbReference>
<gene>
    <name evidence="7" type="primary">LOC113870253</name>
</gene>
<dbReference type="Pfam" id="PF00201">
    <property type="entry name" value="UDPGT"/>
    <property type="match status" value="1"/>
</dbReference>
<dbReference type="SUPFAM" id="SSF53756">
    <property type="entry name" value="UDP-Glycosyltransferase/glycogen phosphorylase"/>
    <property type="match status" value="1"/>
</dbReference>
<dbReference type="PANTHER" id="PTHR11926">
    <property type="entry name" value="GLUCOSYL/GLUCURONOSYL TRANSFERASES"/>
    <property type="match status" value="1"/>
</dbReference>
<protein>
    <recommendedName>
        <fullName evidence="5">Glycosyltransferase</fullName>
        <ecNumber evidence="5">2.4.1.-</ecNumber>
    </recommendedName>
</protein>
<name>A0A8B8M4J3_ABRPR</name>
<keyword evidence="6" id="KW-1185">Reference proteome</keyword>
<dbReference type="PROSITE" id="PS00375">
    <property type="entry name" value="UDPGT"/>
    <property type="match status" value="1"/>
</dbReference>
<dbReference type="RefSeq" id="XP_027362647.1">
    <property type="nucleotide sequence ID" value="XM_027506846.1"/>
</dbReference>
<keyword evidence="3 4" id="KW-0808">Transferase</keyword>
<dbReference type="EC" id="2.4.1.-" evidence="5"/>
<sequence>MSTEEKVKVIIVSAALQGHINPSVRFATRLISKGVHVTIVTTELARDRLLKNNVSTTANPNSQNQEIQFEFFSDGLSLDFDRDKDMKTFISSLHTIGSKNLSSLITNLTKCQNYSCLIVDPLLHSAIDIAADLGIPSALLWMQPCALYSISYRYFKNIDSFPNLEDPNEKVQLPGLPVLEVRHLPSYMLPSTPLHIRQVMVDTCQVWDKVKWVFAISFYELEEEIVDSMNSLSPIYPIGPLVSEFLLGEKEQKAVSMNMWNVDGSCLEWLDSKPSSSVIYISFGSVIVLSQKQVDNIATALKNSNKAFLWVIKPAEKGSENDAAKLPSGFLEETKGRGLVVTWCQQEKVLMHPSVACFVTHCGWNSMLETVTAGVPVIAYPKWLDQPTNAKIIVQKFQNGVVLNSGEDGIASVEEIERCIKEVMEEPSAKEIKNRAIELKAGARKALDEGGSSDKNINHFINDLKNVTNFN</sequence>
<organism evidence="6 7">
    <name type="scientific">Abrus precatorius</name>
    <name type="common">Indian licorice</name>
    <name type="synonym">Glycine abrus</name>
    <dbReference type="NCBI Taxonomy" id="3816"/>
    <lineage>
        <taxon>Eukaryota</taxon>
        <taxon>Viridiplantae</taxon>
        <taxon>Streptophyta</taxon>
        <taxon>Embryophyta</taxon>
        <taxon>Tracheophyta</taxon>
        <taxon>Spermatophyta</taxon>
        <taxon>Magnoliopsida</taxon>
        <taxon>eudicotyledons</taxon>
        <taxon>Gunneridae</taxon>
        <taxon>Pentapetalae</taxon>
        <taxon>rosids</taxon>
        <taxon>fabids</taxon>
        <taxon>Fabales</taxon>
        <taxon>Fabaceae</taxon>
        <taxon>Papilionoideae</taxon>
        <taxon>50 kb inversion clade</taxon>
        <taxon>NPAAA clade</taxon>
        <taxon>indigoferoid/millettioid clade</taxon>
        <taxon>Abreae</taxon>
        <taxon>Abrus</taxon>
    </lineage>
</organism>
<evidence type="ECO:0000313" key="7">
    <source>
        <dbReference type="RefSeq" id="XP_027362647.1"/>
    </source>
</evidence>
<accession>A0A8B8M4J3</accession>
<comment type="similarity">
    <text evidence="1 4">Belongs to the UDP-glycosyltransferase family.</text>
</comment>
<evidence type="ECO:0000256" key="2">
    <source>
        <dbReference type="ARBA" id="ARBA00022676"/>
    </source>
</evidence>
<dbReference type="GO" id="GO:0080044">
    <property type="term" value="F:quercetin 7-O-glucosyltransferase activity"/>
    <property type="evidence" value="ECO:0007669"/>
    <property type="project" value="TreeGrafter"/>
</dbReference>
<reference evidence="7" key="2">
    <citation type="submission" date="2025-08" db="UniProtKB">
        <authorList>
            <consortium name="RefSeq"/>
        </authorList>
    </citation>
    <scope>IDENTIFICATION</scope>
    <source>
        <tissue evidence="7">Young leaves</tissue>
    </source>
</reference>
<dbReference type="InterPro" id="IPR002213">
    <property type="entry name" value="UDP_glucos_trans"/>
</dbReference>
<proteinExistence type="inferred from homology"/>
<evidence type="ECO:0000256" key="1">
    <source>
        <dbReference type="ARBA" id="ARBA00009995"/>
    </source>
</evidence>
<evidence type="ECO:0000256" key="5">
    <source>
        <dbReference type="RuleBase" id="RU362057"/>
    </source>
</evidence>
<dbReference type="GeneID" id="113870253"/>
<dbReference type="Gene3D" id="3.40.50.2000">
    <property type="entry name" value="Glycogen Phosphorylase B"/>
    <property type="match status" value="2"/>
</dbReference>
<keyword evidence="2 4" id="KW-0328">Glycosyltransferase</keyword>
<dbReference type="FunFam" id="3.40.50.2000:FF:000078">
    <property type="entry name" value="Glycosyltransferase"/>
    <property type="match status" value="1"/>
</dbReference>
<evidence type="ECO:0000313" key="6">
    <source>
        <dbReference type="Proteomes" id="UP000694853"/>
    </source>
</evidence>
<evidence type="ECO:0000256" key="3">
    <source>
        <dbReference type="ARBA" id="ARBA00022679"/>
    </source>
</evidence>
<dbReference type="KEGG" id="aprc:113870253"/>
<dbReference type="InterPro" id="IPR035595">
    <property type="entry name" value="UDP_glycos_trans_CS"/>
</dbReference>
<dbReference type="PANTHER" id="PTHR11926:SF1264">
    <property type="entry name" value="GLYCOSYLTRANSFERASE-RELATED"/>
    <property type="match status" value="1"/>
</dbReference>
<dbReference type="GO" id="GO:0080043">
    <property type="term" value="F:quercetin 3-O-glucosyltransferase activity"/>
    <property type="evidence" value="ECO:0007669"/>
    <property type="project" value="TreeGrafter"/>
</dbReference>
<evidence type="ECO:0000256" key="4">
    <source>
        <dbReference type="RuleBase" id="RU003718"/>
    </source>
</evidence>